<dbReference type="NCBIfam" id="TIGR01760">
    <property type="entry name" value="tape_meas_TP901"/>
    <property type="match status" value="1"/>
</dbReference>
<evidence type="ECO:0000256" key="2">
    <source>
        <dbReference type="SAM" id="Phobius"/>
    </source>
</evidence>
<feature type="transmembrane region" description="Helical" evidence="2">
    <location>
        <begin position="642"/>
        <end position="668"/>
    </location>
</feature>
<evidence type="ECO:0000313" key="4">
    <source>
        <dbReference type="EMBL" id="CAH1857336.1"/>
    </source>
</evidence>
<feature type="domain" description="Phage tail tape measure protein" evidence="3">
    <location>
        <begin position="98"/>
        <end position="296"/>
    </location>
</feature>
<feature type="transmembrane region" description="Helical" evidence="2">
    <location>
        <begin position="583"/>
        <end position="605"/>
    </location>
</feature>
<dbReference type="InterPro" id="IPR016024">
    <property type="entry name" value="ARM-type_fold"/>
</dbReference>
<dbReference type="Pfam" id="PF10145">
    <property type="entry name" value="PhageMin_Tail"/>
    <property type="match status" value="1"/>
</dbReference>
<name>A0ABN8HES7_9LACO</name>
<evidence type="ECO:0000256" key="1">
    <source>
        <dbReference type="ARBA" id="ARBA00022612"/>
    </source>
</evidence>
<evidence type="ECO:0000259" key="3">
    <source>
        <dbReference type="Pfam" id="PF10145"/>
    </source>
</evidence>
<keyword evidence="5" id="KW-1185">Reference proteome</keyword>
<keyword evidence="1" id="KW-1188">Viral release from host cell</keyword>
<feature type="transmembrane region" description="Helical" evidence="2">
    <location>
        <begin position="790"/>
        <end position="814"/>
    </location>
</feature>
<protein>
    <recommendedName>
        <fullName evidence="3">Phage tail tape measure protein domain-containing protein</fullName>
    </recommendedName>
</protein>
<feature type="transmembrane region" description="Helical" evidence="2">
    <location>
        <begin position="711"/>
        <end position="734"/>
    </location>
</feature>
<reference evidence="4" key="1">
    <citation type="submission" date="2022-03" db="EMBL/GenBank/DDBJ databases">
        <authorList>
            <person name="Hettiarachchi G."/>
        </authorList>
    </citation>
    <scope>NUCLEOTIDE SEQUENCE</scope>
    <source>
        <strain evidence="4">LMG 32447</strain>
    </source>
</reference>
<feature type="transmembrane region" description="Helical" evidence="2">
    <location>
        <begin position="754"/>
        <end position="778"/>
    </location>
</feature>
<feature type="transmembrane region" description="Helical" evidence="2">
    <location>
        <begin position="528"/>
        <end position="550"/>
    </location>
</feature>
<gene>
    <name evidence="4" type="ORF">LMG032447_01501</name>
</gene>
<keyword evidence="2" id="KW-1133">Transmembrane helix</keyword>
<dbReference type="RefSeq" id="WP_248706809.1">
    <property type="nucleotide sequence ID" value="NZ_CAKOEU010000009.1"/>
</dbReference>
<dbReference type="Proteomes" id="UP000838102">
    <property type="component" value="Unassembled WGS sequence"/>
</dbReference>
<feature type="transmembrane region" description="Helical" evidence="2">
    <location>
        <begin position="407"/>
        <end position="425"/>
    </location>
</feature>
<sequence length="1157" mass="119381">MAEQYEVKAVYSADTSQFLAGTQTAINGMSNFASKASSSFSNISDYAGKMGKAMTVAGAATTAIGIKSLKSFGDFEASLNKAAVIAGGTSKDIQGLSDVANKMGADLPLSAQNAADAMVAMARDGASIDTIKQEFPAIAQAATAAGADLQTTASVVQQSMNIWGKSLDVPNQAAAILTQTANLSNASIEDMQQALATIGGTASNAGVSMQDTSIAIGLLTNRGFSAAQASQDLNHAMLQMQAPSKIAAKQMSELGLTFTDAQGEMKPFPQILQEIADKMDGMSSSQKAEALKKMFGTAGMGAMLPLLDSIKDKTGNTTTSWDAFSKAMGDAAKDGATSTKFLSDQATEMQKNLGSKIEQIGGNWESLRNKSMESAKGVNGGYISMINGALTWAAESNAPFAQMTRNFIGMSPVIGTAMTTMGTFVSQTKNVVGAITALFTPAGLLVATIAALAIGFVVAYNSSEPFRKTVNEISKAVADKAVAAFKFLLPLLKAVGPALLIVGGSAAAVVGSMYAFEKASNAVASGLTLIAKHPVIAALIAIATAVVFAYNNFKPFRDFVNKTAQALSDMAKKVSENKEQMKALGGVLALVATGAGMAVLLNGFLKFKEAANSAGKAAKAVKSPLSAVGDVASNASPKTSKLALSILEIGVGVGVAAAGLGVFVFAIADLAKTGQDGVTAVLAITLSIGALVAIFALAGQALTRGAVGIGVFGASVLAVGAGVAIAALGISVLVNSISNLITVLNNSSSAASNMINIMTAMGTGLALMITSFVTTMAAQIPTVSTAFMQMILGFLTTLATYVPQITAQFMLIIIGFLQSLITYAPQILSQVMILMIMFLQSIATYTPQIVNQFINIIVGFLNAITERMGDIIGAASNMIVSFLNAVADHVPEIVPSAINLIVTFINSIADNLGQIIDAGINLIFKFIDGIVDRMPLISQKAMEAVEKFVYGVGFTLGTVLGSGQQLLDMFVQGIQDGFGKATNSGQGAGDAVKNGIGHIDLFEAGAAIMQGFLNGLQSMWGSITSFVGGIASWIKENKGPISYDKVLLVGAGQAIMSGLNNGLNTGFKDVKSNVGSMAETISQAFNGGSYDYQLNPITTGFDLSDTGTVSMKMEANKQSANINLSMGANTFNAFVDDISNNQGTRGELQRNNSIALF</sequence>
<dbReference type="InterPro" id="IPR010090">
    <property type="entry name" value="Phage_tape_meas"/>
</dbReference>
<comment type="caution">
    <text evidence="4">The sequence shown here is derived from an EMBL/GenBank/DDBJ whole genome shotgun (WGS) entry which is preliminary data.</text>
</comment>
<dbReference type="PANTHER" id="PTHR37813:SF1">
    <property type="entry name" value="FELS-2 PROPHAGE PROTEIN"/>
    <property type="match status" value="1"/>
</dbReference>
<accession>A0ABN8HES7</accession>
<organism evidence="4 5">
    <name type="scientific">Convivina praedatoris</name>
    <dbReference type="NCBI Taxonomy" id="2880963"/>
    <lineage>
        <taxon>Bacteria</taxon>
        <taxon>Bacillati</taxon>
        <taxon>Bacillota</taxon>
        <taxon>Bacilli</taxon>
        <taxon>Lactobacillales</taxon>
        <taxon>Lactobacillaceae</taxon>
        <taxon>Convivina</taxon>
    </lineage>
</organism>
<feature type="transmembrane region" description="Helical" evidence="2">
    <location>
        <begin position="494"/>
        <end position="516"/>
    </location>
</feature>
<feature type="transmembrane region" description="Helical" evidence="2">
    <location>
        <begin position="437"/>
        <end position="460"/>
    </location>
</feature>
<dbReference type="EMBL" id="CAKOEU010000009">
    <property type="protein sequence ID" value="CAH1857336.1"/>
    <property type="molecule type" value="Genomic_DNA"/>
</dbReference>
<keyword evidence="2" id="KW-0472">Membrane</keyword>
<proteinExistence type="predicted"/>
<dbReference type="PANTHER" id="PTHR37813">
    <property type="entry name" value="FELS-2 PROPHAGE PROTEIN"/>
    <property type="match status" value="1"/>
</dbReference>
<dbReference type="SUPFAM" id="SSF48371">
    <property type="entry name" value="ARM repeat"/>
    <property type="match status" value="1"/>
</dbReference>
<evidence type="ECO:0000313" key="5">
    <source>
        <dbReference type="Proteomes" id="UP000838102"/>
    </source>
</evidence>
<feature type="transmembrane region" description="Helical" evidence="2">
    <location>
        <begin position="680"/>
        <end position="699"/>
    </location>
</feature>
<keyword evidence="2" id="KW-0812">Transmembrane</keyword>